<dbReference type="Proteomes" id="UP000320461">
    <property type="component" value="Unassembled WGS sequence"/>
</dbReference>
<feature type="transmembrane region" description="Helical" evidence="8">
    <location>
        <begin position="49"/>
        <end position="70"/>
    </location>
</feature>
<dbReference type="InterPro" id="IPR036259">
    <property type="entry name" value="MFS_trans_sf"/>
</dbReference>
<keyword evidence="4 8" id="KW-0812">Transmembrane</keyword>
<feature type="transmembrane region" description="Helical" evidence="8">
    <location>
        <begin position="20"/>
        <end position="43"/>
    </location>
</feature>
<dbReference type="InterPro" id="IPR010290">
    <property type="entry name" value="TM_effector"/>
</dbReference>
<dbReference type="GO" id="GO:0005886">
    <property type="term" value="C:plasma membrane"/>
    <property type="evidence" value="ECO:0007669"/>
    <property type="project" value="UniProtKB-SubCell"/>
</dbReference>
<evidence type="ECO:0000256" key="3">
    <source>
        <dbReference type="ARBA" id="ARBA00022475"/>
    </source>
</evidence>
<dbReference type="OrthoDB" id="145388at2"/>
<evidence type="ECO:0000313" key="11">
    <source>
        <dbReference type="Proteomes" id="UP000320461"/>
    </source>
</evidence>
<evidence type="ECO:0000256" key="8">
    <source>
        <dbReference type="SAM" id="Phobius"/>
    </source>
</evidence>
<dbReference type="InterPro" id="IPR020846">
    <property type="entry name" value="MFS_dom"/>
</dbReference>
<comment type="subcellular location">
    <subcellularLocation>
        <location evidence="1">Cell membrane</location>
        <topology evidence="1">Multi-pass membrane protein</topology>
    </subcellularLocation>
</comment>
<feature type="transmembrane region" description="Helical" evidence="8">
    <location>
        <begin position="289"/>
        <end position="307"/>
    </location>
</feature>
<evidence type="ECO:0000256" key="7">
    <source>
        <dbReference type="SAM" id="MobiDB-lite"/>
    </source>
</evidence>
<evidence type="ECO:0000256" key="2">
    <source>
        <dbReference type="ARBA" id="ARBA00022448"/>
    </source>
</evidence>
<dbReference type="PANTHER" id="PTHR23513">
    <property type="entry name" value="INTEGRAL MEMBRANE EFFLUX PROTEIN-RELATED"/>
    <property type="match status" value="1"/>
</dbReference>
<feature type="transmembrane region" description="Helical" evidence="8">
    <location>
        <begin position="177"/>
        <end position="196"/>
    </location>
</feature>
<dbReference type="Gene3D" id="1.20.1250.20">
    <property type="entry name" value="MFS general substrate transporter like domains"/>
    <property type="match status" value="1"/>
</dbReference>
<evidence type="ECO:0000256" key="1">
    <source>
        <dbReference type="ARBA" id="ARBA00004651"/>
    </source>
</evidence>
<feature type="transmembrane region" description="Helical" evidence="8">
    <location>
        <begin position="380"/>
        <end position="397"/>
    </location>
</feature>
<feature type="domain" description="Major facilitator superfamily (MFS) profile" evidence="9">
    <location>
        <begin position="1"/>
        <end position="404"/>
    </location>
</feature>
<reference evidence="10 11" key="1">
    <citation type="submission" date="2019-06" db="EMBL/GenBank/DDBJ databases">
        <title>Whole genome shotgun sequence of Cellulomonas gelida NBRC 3748.</title>
        <authorList>
            <person name="Hosoyama A."/>
            <person name="Uohara A."/>
            <person name="Ohji S."/>
            <person name="Ichikawa N."/>
        </authorList>
    </citation>
    <scope>NUCLEOTIDE SEQUENCE [LARGE SCALE GENOMIC DNA]</scope>
    <source>
        <strain evidence="10 11">NBRC 3748</strain>
    </source>
</reference>
<feature type="transmembrane region" description="Helical" evidence="8">
    <location>
        <begin position="228"/>
        <end position="251"/>
    </location>
</feature>
<feature type="compositionally biased region" description="Basic and acidic residues" evidence="7">
    <location>
        <begin position="447"/>
        <end position="456"/>
    </location>
</feature>
<proteinExistence type="predicted"/>
<keyword evidence="5 8" id="KW-1133">Transmembrane helix</keyword>
<dbReference type="AlphaFoldDB" id="A0A4Y3KJM2"/>
<feature type="transmembrane region" description="Helical" evidence="8">
    <location>
        <begin position="257"/>
        <end position="282"/>
    </location>
</feature>
<dbReference type="GO" id="GO:0022857">
    <property type="term" value="F:transmembrane transporter activity"/>
    <property type="evidence" value="ECO:0007669"/>
    <property type="project" value="InterPro"/>
</dbReference>
<dbReference type="Pfam" id="PF05977">
    <property type="entry name" value="MFS_3"/>
    <property type="match status" value="1"/>
</dbReference>
<dbReference type="PROSITE" id="PS50850">
    <property type="entry name" value="MFS"/>
    <property type="match status" value="1"/>
</dbReference>
<evidence type="ECO:0000256" key="6">
    <source>
        <dbReference type="ARBA" id="ARBA00023136"/>
    </source>
</evidence>
<evidence type="ECO:0000256" key="5">
    <source>
        <dbReference type="ARBA" id="ARBA00022989"/>
    </source>
</evidence>
<name>A0A4Y3KJM2_9CELL</name>
<feature type="transmembrane region" description="Helical" evidence="8">
    <location>
        <begin position="313"/>
        <end position="332"/>
    </location>
</feature>
<dbReference type="PANTHER" id="PTHR23513:SF6">
    <property type="entry name" value="MAJOR FACILITATOR SUPERFAMILY ASSOCIATED DOMAIN-CONTAINING PROTEIN"/>
    <property type="match status" value="1"/>
</dbReference>
<dbReference type="EMBL" id="BJLQ01000017">
    <property type="protein sequence ID" value="GEA84621.1"/>
    <property type="molecule type" value="Genomic_DNA"/>
</dbReference>
<accession>A0A4Y3KJM2</accession>
<protein>
    <submittedName>
        <fullName evidence="10">MFS transporter</fullName>
    </submittedName>
</protein>
<evidence type="ECO:0000313" key="10">
    <source>
        <dbReference type="EMBL" id="GEA84621.1"/>
    </source>
</evidence>
<feature type="compositionally biased region" description="Gly residues" evidence="7">
    <location>
        <begin position="428"/>
        <end position="444"/>
    </location>
</feature>
<dbReference type="SUPFAM" id="SSF103473">
    <property type="entry name" value="MFS general substrate transporter"/>
    <property type="match status" value="1"/>
</dbReference>
<keyword evidence="3" id="KW-1003">Cell membrane</keyword>
<feature type="transmembrane region" description="Helical" evidence="8">
    <location>
        <begin position="91"/>
        <end position="118"/>
    </location>
</feature>
<sequence>MLHPIELLAPRRLGTGFRWVLASSWTTNLADGLVLAAGPLLVASRTHDAFLVALAATVQWLPPLVFGLWAGALTDRLDRRRLVITVDVVRALVVGMLATAVVLDAAPIALVLAALFLLGTAETFADNASSTLVPMLVARDDLAAANQRIQAGFLTINQMIAPPIGAAMFAVGQATPFATYGVLVLAGAVLVSRLRLPPHGLQRHERSHIRADIAEGVRWTWRHPAVRTLVLTIFIFNVTFGAAWSVLVLYAQQRLGLGAVGFGVITTVQAVGGLVGTATYGWLTRRVTLANLMRIGLIIETLTHLALALTTTAWVAMGVFFVFGAHAFVWGTTSVTVRQRAVPTALQGRVGSVNLVGVFGGLVIGSAVGGALAQHYGVTAPFWFAFAGSAVFVVVIWRQLRHVAHTDEQEQPLDVGDADGGDADGGDLHGGPDGGPGEGLGEGTAQGRDEVDERLT</sequence>
<comment type="caution">
    <text evidence="10">The sequence shown here is derived from an EMBL/GenBank/DDBJ whole genome shotgun (WGS) entry which is preliminary data.</text>
</comment>
<keyword evidence="2" id="KW-0813">Transport</keyword>
<feature type="transmembrane region" description="Helical" evidence="8">
    <location>
        <begin position="353"/>
        <end position="374"/>
    </location>
</feature>
<organism evidence="10 11">
    <name type="scientific">Cellulomonas gelida</name>
    <dbReference type="NCBI Taxonomy" id="1712"/>
    <lineage>
        <taxon>Bacteria</taxon>
        <taxon>Bacillati</taxon>
        <taxon>Actinomycetota</taxon>
        <taxon>Actinomycetes</taxon>
        <taxon>Micrococcales</taxon>
        <taxon>Cellulomonadaceae</taxon>
        <taxon>Cellulomonas</taxon>
    </lineage>
</organism>
<keyword evidence="6 8" id="KW-0472">Membrane</keyword>
<feature type="compositionally biased region" description="Acidic residues" evidence="7">
    <location>
        <begin position="416"/>
        <end position="425"/>
    </location>
</feature>
<dbReference type="CDD" id="cd06173">
    <property type="entry name" value="MFS_MefA_like"/>
    <property type="match status" value="1"/>
</dbReference>
<dbReference type="RefSeq" id="WP_141370494.1">
    <property type="nucleotide sequence ID" value="NZ_BJLQ01000017.1"/>
</dbReference>
<evidence type="ECO:0000259" key="9">
    <source>
        <dbReference type="PROSITE" id="PS50850"/>
    </source>
</evidence>
<evidence type="ECO:0000256" key="4">
    <source>
        <dbReference type="ARBA" id="ARBA00022692"/>
    </source>
</evidence>
<feature type="region of interest" description="Disordered" evidence="7">
    <location>
        <begin position="408"/>
        <end position="456"/>
    </location>
</feature>
<keyword evidence="11" id="KW-1185">Reference proteome</keyword>
<gene>
    <name evidence="10" type="ORF">CGE01nite_18720</name>
</gene>